<evidence type="ECO:0000313" key="1">
    <source>
        <dbReference type="EMBL" id="PAA81014.1"/>
    </source>
</evidence>
<dbReference type="EMBL" id="NIVC01000554">
    <property type="protein sequence ID" value="PAA81014.1"/>
    <property type="molecule type" value="Genomic_DNA"/>
</dbReference>
<gene>
    <name evidence="1" type="ORF">BOX15_Mlig029714g3</name>
</gene>
<accession>A0A267G6K9</accession>
<evidence type="ECO:0000313" key="2">
    <source>
        <dbReference type="Proteomes" id="UP000215902"/>
    </source>
</evidence>
<dbReference type="Proteomes" id="UP000215902">
    <property type="component" value="Unassembled WGS sequence"/>
</dbReference>
<comment type="caution">
    <text evidence="1">The sequence shown here is derived from an EMBL/GenBank/DDBJ whole genome shotgun (WGS) entry which is preliminary data.</text>
</comment>
<keyword evidence="2" id="KW-1185">Reference proteome</keyword>
<name>A0A267G6K9_9PLAT</name>
<organism evidence="1 2">
    <name type="scientific">Macrostomum lignano</name>
    <dbReference type="NCBI Taxonomy" id="282301"/>
    <lineage>
        <taxon>Eukaryota</taxon>
        <taxon>Metazoa</taxon>
        <taxon>Spiralia</taxon>
        <taxon>Lophotrochozoa</taxon>
        <taxon>Platyhelminthes</taxon>
        <taxon>Rhabditophora</taxon>
        <taxon>Macrostomorpha</taxon>
        <taxon>Macrostomida</taxon>
        <taxon>Macrostomidae</taxon>
        <taxon>Macrostomum</taxon>
    </lineage>
</organism>
<reference evidence="1 2" key="1">
    <citation type="submission" date="2017-06" db="EMBL/GenBank/DDBJ databases">
        <title>A platform for efficient transgenesis in Macrostomum lignano, a flatworm model organism for stem cell research.</title>
        <authorList>
            <person name="Berezikov E."/>
        </authorList>
    </citation>
    <scope>NUCLEOTIDE SEQUENCE [LARGE SCALE GENOMIC DNA]</scope>
    <source>
        <strain evidence="1">DV1</strain>
        <tissue evidence="1">Whole organism</tissue>
    </source>
</reference>
<protein>
    <submittedName>
        <fullName evidence="1">Uncharacterized protein</fullName>
    </submittedName>
</protein>
<proteinExistence type="predicted"/>
<sequence length="168" mass="18588">MVRLVTCNSDQDRTDGAVVEVISSNDACYATITCTQSVQVSTDELLRKRSSFDYKSEAFTFSGLTMRLRLRCVASSSSEPQVRAFLVLLSSNGTPIHRPLLASWTTGVSVDSQPMTSFISEKIVFDREPINQNDCSVMSRGVEVVNLNDLTACCESNWLSVQLTLQFN</sequence>
<dbReference type="AlphaFoldDB" id="A0A267G6K9"/>